<keyword evidence="6" id="KW-0822">Tryptophan biosynthesis</keyword>
<evidence type="ECO:0000256" key="7">
    <source>
        <dbReference type="ARBA" id="ARBA00023141"/>
    </source>
</evidence>
<dbReference type="UniPathway" id="UPA00035">
    <property type="reaction ID" value="UER00042"/>
</dbReference>
<evidence type="ECO:0000256" key="2">
    <source>
        <dbReference type="ARBA" id="ARBA00007571"/>
    </source>
</evidence>
<dbReference type="Proteomes" id="UP000449547">
    <property type="component" value="Unassembled WGS sequence"/>
</dbReference>
<dbReference type="Gene3D" id="3.20.20.70">
    <property type="entry name" value="Aldolase class I"/>
    <property type="match status" value="1"/>
</dbReference>
<dbReference type="OrthoDB" id="524799at2759"/>
<dbReference type="PANTHER" id="PTHR42894:SF1">
    <property type="entry name" value="N-(5'-PHOSPHORIBOSYL)ANTHRANILATE ISOMERASE"/>
    <property type="match status" value="1"/>
</dbReference>
<evidence type="ECO:0000256" key="5">
    <source>
        <dbReference type="ARBA" id="ARBA00022605"/>
    </source>
</evidence>
<evidence type="ECO:0000256" key="6">
    <source>
        <dbReference type="ARBA" id="ARBA00022822"/>
    </source>
</evidence>
<dbReference type="EMBL" id="SWFT01000067">
    <property type="protein sequence ID" value="KAA8903562.1"/>
    <property type="molecule type" value="Genomic_DNA"/>
</dbReference>
<dbReference type="VEuPathDB" id="FungiDB:DIURU_002448"/>
<keyword evidence="5" id="KW-0028">Amino-acid biosynthesis</keyword>
<evidence type="ECO:0000259" key="9">
    <source>
        <dbReference type="Pfam" id="PF00697"/>
    </source>
</evidence>
<dbReference type="RefSeq" id="XP_034012864.1">
    <property type="nucleotide sequence ID" value="XM_034155100.1"/>
</dbReference>
<feature type="domain" description="N-(5'phosphoribosyl) anthranilate isomerase (PRAI)" evidence="9">
    <location>
        <begin position="76"/>
        <end position="238"/>
    </location>
</feature>
<gene>
    <name evidence="10" type="ORF">DIURU_002448</name>
</gene>
<evidence type="ECO:0000313" key="10">
    <source>
        <dbReference type="EMBL" id="KAA8903562.1"/>
    </source>
</evidence>
<accession>A0A642UQQ3</accession>
<dbReference type="AlphaFoldDB" id="A0A642UQQ3"/>
<keyword evidence="11" id="KW-1185">Reference proteome</keyword>
<comment type="pathway">
    <text evidence="1">Amino-acid biosynthesis; L-tryptophan biosynthesis; L-tryptophan from chorismate: step 3/5.</text>
</comment>
<dbReference type="GeneID" id="54781099"/>
<dbReference type="InterPro" id="IPR001240">
    <property type="entry name" value="PRAI_dom"/>
</dbReference>
<dbReference type="SUPFAM" id="SSF51366">
    <property type="entry name" value="Ribulose-phoshate binding barrel"/>
    <property type="match status" value="1"/>
</dbReference>
<dbReference type="PANTHER" id="PTHR42894">
    <property type="entry name" value="N-(5'-PHOSPHORIBOSYL)ANTHRANILATE ISOMERASE"/>
    <property type="match status" value="1"/>
</dbReference>
<name>A0A642UQQ3_DIURU</name>
<dbReference type="EC" id="5.3.1.24" evidence="3"/>
<evidence type="ECO:0000313" key="11">
    <source>
        <dbReference type="Proteomes" id="UP000449547"/>
    </source>
</evidence>
<dbReference type="InterPro" id="IPR011060">
    <property type="entry name" value="RibuloseP-bd_barrel"/>
</dbReference>
<dbReference type="InterPro" id="IPR044643">
    <property type="entry name" value="TrpF_fam"/>
</dbReference>
<reference evidence="10 11" key="1">
    <citation type="submission" date="2019-07" db="EMBL/GenBank/DDBJ databases">
        <title>Genome assembly of two rare yeast pathogens: Diutina rugosa and Trichomonascus ciferrii.</title>
        <authorList>
            <person name="Mixao V."/>
            <person name="Saus E."/>
            <person name="Hansen A."/>
            <person name="Lass-Flor C."/>
            <person name="Gabaldon T."/>
        </authorList>
    </citation>
    <scope>NUCLEOTIDE SEQUENCE [LARGE SCALE GENOMIC DNA]</scope>
    <source>
        <strain evidence="10 11">CBS 613</strain>
    </source>
</reference>
<evidence type="ECO:0000256" key="3">
    <source>
        <dbReference type="ARBA" id="ARBA00012572"/>
    </source>
</evidence>
<evidence type="ECO:0000256" key="8">
    <source>
        <dbReference type="ARBA" id="ARBA00023235"/>
    </source>
</evidence>
<keyword evidence="8" id="KW-0413">Isomerase</keyword>
<dbReference type="GO" id="GO:0000162">
    <property type="term" value="P:L-tryptophan biosynthetic process"/>
    <property type="evidence" value="ECO:0007669"/>
    <property type="project" value="UniProtKB-UniPathway"/>
</dbReference>
<comment type="caution">
    <text evidence="10">The sequence shown here is derived from an EMBL/GenBank/DDBJ whole genome shotgun (WGS) entry which is preliminary data.</text>
</comment>
<dbReference type="Pfam" id="PF00697">
    <property type="entry name" value="PRAI"/>
    <property type="match status" value="1"/>
</dbReference>
<keyword evidence="7" id="KW-0057">Aromatic amino acid biosynthesis</keyword>
<evidence type="ECO:0000256" key="4">
    <source>
        <dbReference type="ARBA" id="ARBA00022272"/>
    </source>
</evidence>
<evidence type="ECO:0000256" key="1">
    <source>
        <dbReference type="ARBA" id="ARBA00004664"/>
    </source>
</evidence>
<dbReference type="HAMAP" id="MF_00135">
    <property type="entry name" value="PRAI"/>
    <property type="match status" value="1"/>
</dbReference>
<comment type="similarity">
    <text evidence="2">Belongs to the TrpF family.</text>
</comment>
<proteinExistence type="inferred from homology"/>
<protein>
    <recommendedName>
        <fullName evidence="4">N-(5'-phosphoribosyl)anthranilate isomerase</fullName>
        <ecNumber evidence="3">5.3.1.24</ecNumber>
    </recommendedName>
</protein>
<organism evidence="10 11">
    <name type="scientific">Diutina rugosa</name>
    <name type="common">Yeast</name>
    <name type="synonym">Candida rugosa</name>
    <dbReference type="NCBI Taxonomy" id="5481"/>
    <lineage>
        <taxon>Eukaryota</taxon>
        <taxon>Fungi</taxon>
        <taxon>Dikarya</taxon>
        <taxon>Ascomycota</taxon>
        <taxon>Saccharomycotina</taxon>
        <taxon>Pichiomycetes</taxon>
        <taxon>Debaryomycetaceae</taxon>
        <taxon>Diutina</taxon>
    </lineage>
</organism>
<dbReference type="OMA" id="FHGDESP"/>
<sequence>MTNVVKICGLRDAESAQHAITNGADLLGMIMVPGRSRTVDTEVAKQIVAGVKNQRRANHVRTVFEGIDITLPFPQYVDQVRRNIISQGPFTVGVFRNQSEEEVYGLAREIGVDFIQLHGSEDKPSFFAHNKNLEFGIIPRYVLDRDENDMKVHFANLDQFPGMAIPLLDSEAGGEGKTIDWESINNLQYGRFLLAGGLTPDNVNETRYIKNLVGFDVSGGVETEGVKDRDKITKFIENGKDVVFE</sequence>
<dbReference type="InterPro" id="IPR013785">
    <property type="entry name" value="Aldolase_TIM"/>
</dbReference>
<dbReference type="GO" id="GO:0004640">
    <property type="term" value="F:phosphoribosylanthranilate isomerase activity"/>
    <property type="evidence" value="ECO:0007669"/>
    <property type="project" value="UniProtKB-EC"/>
</dbReference>
<dbReference type="CDD" id="cd00405">
    <property type="entry name" value="PRAI"/>
    <property type="match status" value="1"/>
</dbReference>